<comment type="caution">
    <text evidence="1">The sequence shown here is derived from an EMBL/GenBank/DDBJ whole genome shotgun (WGS) entry which is preliminary data.</text>
</comment>
<dbReference type="EMBL" id="JAABFR010000884">
    <property type="protein sequence ID" value="MBD4336666.1"/>
    <property type="molecule type" value="Genomic_DNA"/>
</dbReference>
<evidence type="ECO:0000313" key="1">
    <source>
        <dbReference type="EMBL" id="MBD4336666.1"/>
    </source>
</evidence>
<proteinExistence type="predicted"/>
<gene>
    <name evidence="1" type="ORF">GUH15_11490</name>
</gene>
<organism evidence="1 2">
    <name type="scientific">Xanthomonas citri pv. citri</name>
    <dbReference type="NCBI Taxonomy" id="611301"/>
    <lineage>
        <taxon>Bacteria</taxon>
        <taxon>Pseudomonadati</taxon>
        <taxon>Pseudomonadota</taxon>
        <taxon>Gammaproteobacteria</taxon>
        <taxon>Lysobacterales</taxon>
        <taxon>Lysobacteraceae</taxon>
        <taxon>Xanthomonas</taxon>
    </lineage>
</organism>
<accession>A0A8I0GZU8</accession>
<sequence length="84" mass="10619">EYRPKLEQAVKHSTEKELERMRRFSDCLELQMRYAEIYRAYCHALNQRTPLQIRQFKEKTEKFYRFWFEKQMIRYCSPAIYKKI</sequence>
<reference evidence="1" key="1">
    <citation type="submission" date="2020-01" db="EMBL/GenBank/DDBJ databases">
        <authorList>
            <person name="Richard D."/>
        </authorList>
    </citation>
    <scope>NUCLEOTIDE SEQUENCE</scope>
    <source>
        <strain evidence="1">JP541</strain>
    </source>
</reference>
<name>A0A8I0GZU8_XANCI</name>
<dbReference type="AlphaFoldDB" id="A0A8I0GZU8"/>
<feature type="non-terminal residue" evidence="1">
    <location>
        <position position="84"/>
    </location>
</feature>
<dbReference type="Proteomes" id="UP000653002">
    <property type="component" value="Unassembled WGS sequence"/>
</dbReference>
<feature type="non-terminal residue" evidence="1">
    <location>
        <position position="1"/>
    </location>
</feature>
<protein>
    <submittedName>
        <fullName evidence="1">Uncharacterized protein</fullName>
    </submittedName>
</protein>
<evidence type="ECO:0000313" key="2">
    <source>
        <dbReference type="Proteomes" id="UP000653002"/>
    </source>
</evidence>